<dbReference type="Proteomes" id="UP000271554">
    <property type="component" value="Chromosome"/>
</dbReference>
<dbReference type="AlphaFoldDB" id="A0A387H859"/>
<gene>
    <name evidence="1" type="ORF">DWB77_02135</name>
</gene>
<sequence length="66" mass="7281">MTYAKGDYVFIKRGDGSVLTAGRVQRRRPDGRYKVRKAGSNQVITVTSGRLEVHPQNSWGSSRTAG</sequence>
<reference evidence="1 2" key="1">
    <citation type="submission" date="2018-10" db="EMBL/GenBank/DDBJ databases">
        <title>Relationship between Morphology and Antimicrobial Activity in Streptomyces.</title>
        <authorList>
            <person name="Kang H.J."/>
            <person name="Kim S.B."/>
        </authorList>
    </citation>
    <scope>NUCLEOTIDE SEQUENCE [LARGE SCALE GENOMIC DNA]</scope>
    <source>
        <strain evidence="1 2">BH38</strain>
    </source>
</reference>
<keyword evidence="2" id="KW-1185">Reference proteome</keyword>
<dbReference type="KEGG" id="shun:DWB77_02135"/>
<evidence type="ECO:0000313" key="1">
    <source>
        <dbReference type="EMBL" id="AYG80015.1"/>
    </source>
</evidence>
<protein>
    <submittedName>
        <fullName evidence="1">Uncharacterized protein</fullName>
    </submittedName>
</protein>
<organism evidence="1 2">
    <name type="scientific">Streptomyces hundungensis</name>
    <dbReference type="NCBI Taxonomy" id="1077946"/>
    <lineage>
        <taxon>Bacteria</taxon>
        <taxon>Bacillati</taxon>
        <taxon>Actinomycetota</taxon>
        <taxon>Actinomycetes</taxon>
        <taxon>Kitasatosporales</taxon>
        <taxon>Streptomycetaceae</taxon>
        <taxon>Streptomyces</taxon>
    </lineage>
</organism>
<dbReference type="EMBL" id="CP032698">
    <property type="protein sequence ID" value="AYG80015.1"/>
    <property type="molecule type" value="Genomic_DNA"/>
</dbReference>
<accession>A0A387H859</accession>
<name>A0A387H859_9ACTN</name>
<proteinExistence type="predicted"/>
<evidence type="ECO:0000313" key="2">
    <source>
        <dbReference type="Proteomes" id="UP000271554"/>
    </source>
</evidence>